<organism evidence="1 2">
    <name type="scientific">Pseudosulfitobacter pseudonitzschiae</name>
    <dbReference type="NCBI Taxonomy" id="1402135"/>
    <lineage>
        <taxon>Bacteria</taxon>
        <taxon>Pseudomonadati</taxon>
        <taxon>Pseudomonadota</taxon>
        <taxon>Alphaproteobacteria</taxon>
        <taxon>Rhodobacterales</taxon>
        <taxon>Roseobacteraceae</taxon>
        <taxon>Pseudosulfitobacter</taxon>
    </lineage>
</organism>
<name>A0A221JZ56_9RHOB</name>
<dbReference type="Proteomes" id="UP000199754">
    <property type="component" value="Chromosome"/>
</dbReference>
<accession>A0A221JZ56</accession>
<keyword evidence="2" id="KW-1185">Reference proteome</keyword>
<evidence type="ECO:0000313" key="1">
    <source>
        <dbReference type="EMBL" id="ASM72018.1"/>
    </source>
</evidence>
<dbReference type="KEGG" id="spse:SULPSESMR1_01196"/>
<dbReference type="STRING" id="1402135.SAMN05444149_101919"/>
<proteinExistence type="predicted"/>
<dbReference type="EMBL" id="CP022415">
    <property type="protein sequence ID" value="ASM72018.1"/>
    <property type="molecule type" value="Genomic_DNA"/>
</dbReference>
<sequence>MQSGTIRARAYSASATAILRPPQLSGSVATADATKPELLLDLLAYQIEAELSPWSALLAVALTDQPIIPEKHDAADSALSLDKRLTDTSNATGKPAPADMAADFAAFRAKGKKHRNEVLARHLARAVQRPQHATAALGAVLAADLSIDIRKTWTPDAPIYFSRCSQPNLVDHFVEMTGFERDDDRVQAFEAQSKGHKVKDLHGLLHDHSVREAMGLSRADNARIDAWLPPEIRGDM</sequence>
<dbReference type="AlphaFoldDB" id="A0A221JZ56"/>
<evidence type="ECO:0000313" key="2">
    <source>
        <dbReference type="Proteomes" id="UP000199754"/>
    </source>
</evidence>
<gene>
    <name evidence="1" type="ORF">SULPSESMR1_01196</name>
</gene>
<reference evidence="1 2" key="1">
    <citation type="submission" date="2017-07" db="EMBL/GenBank/DDBJ databases">
        <title>Genome Sequence of Sulfitobacter pseudonitzschiae Strain SMR1 Isolated from a culture of the Diatom Skeletonema marinoi.</title>
        <authorList>
            <person name="Topel M."/>
            <person name="Pinder M.I.M."/>
            <person name="Johansson O.N."/>
            <person name="Kourtchenko O."/>
            <person name="Godhe A."/>
            <person name="Clarke A.K."/>
        </authorList>
    </citation>
    <scope>NUCLEOTIDE SEQUENCE [LARGE SCALE GENOMIC DNA]</scope>
    <source>
        <strain evidence="1 2">SMR1</strain>
    </source>
</reference>
<protein>
    <submittedName>
        <fullName evidence="1">Chromosome partitioning protein ParB</fullName>
    </submittedName>
</protein>